<organism evidence="2 3">
    <name type="scientific">Sphingomonas alba</name>
    <dbReference type="NCBI Taxonomy" id="2908208"/>
    <lineage>
        <taxon>Bacteria</taxon>
        <taxon>Pseudomonadati</taxon>
        <taxon>Pseudomonadota</taxon>
        <taxon>Alphaproteobacteria</taxon>
        <taxon>Sphingomonadales</taxon>
        <taxon>Sphingomonadaceae</taxon>
        <taxon>Sphingomonas</taxon>
    </lineage>
</organism>
<sequence length="346" mass="39113">MLVYWALFGFFAFGAFVDSRREPDFQRRRPFWIAGGLAILIMVGLRYKIGADWKTYEFIFRYASQVSFSRALDIGDPGYQAVNWAVGQLGGEIWLVNLICAAIFTWGLFRLSRLQPYPWLAVLVAVPYMVIVVSNYTRQAAALGLIMAGLSALIRGGSLARFAVYAVLAATFHRTAVAILPLAIFSRPRNRFLNILGGVALGVALYDVFLKDTMDAFVDNYIKTKYSSQGAAIRIAMEVLAASLLLFRRKRFEFPDHEDKLWFYFSIASFGALAALILTPSSTAVDRLSIYLMPLQLVILSRIPFVYTQRSTGVLLVAAYSFAVQFIWLNFATHARFWVPYHFYPF</sequence>
<evidence type="ECO:0000256" key="1">
    <source>
        <dbReference type="SAM" id="Phobius"/>
    </source>
</evidence>
<proteinExistence type="predicted"/>
<protein>
    <submittedName>
        <fullName evidence="2">EpsG family protein</fullName>
    </submittedName>
</protein>
<feature type="transmembrane region" description="Helical" evidence="1">
    <location>
        <begin position="192"/>
        <end position="210"/>
    </location>
</feature>
<keyword evidence="1" id="KW-1133">Transmembrane helix</keyword>
<feature type="transmembrane region" description="Helical" evidence="1">
    <location>
        <begin position="261"/>
        <end position="282"/>
    </location>
</feature>
<name>A0ABT0RK83_9SPHN</name>
<dbReference type="Pfam" id="PF14897">
    <property type="entry name" value="EpsG"/>
    <property type="match status" value="1"/>
</dbReference>
<gene>
    <name evidence="2" type="ORF">LZ536_02180</name>
</gene>
<feature type="transmembrane region" description="Helical" evidence="1">
    <location>
        <begin position="230"/>
        <end position="249"/>
    </location>
</feature>
<feature type="transmembrane region" description="Helical" evidence="1">
    <location>
        <begin position="140"/>
        <end position="156"/>
    </location>
</feature>
<dbReference type="InterPro" id="IPR049458">
    <property type="entry name" value="EpsG-like"/>
</dbReference>
<keyword evidence="1" id="KW-0812">Transmembrane</keyword>
<feature type="transmembrane region" description="Helical" evidence="1">
    <location>
        <begin position="117"/>
        <end position="133"/>
    </location>
</feature>
<feature type="transmembrane region" description="Helical" evidence="1">
    <location>
        <begin position="31"/>
        <end position="49"/>
    </location>
</feature>
<dbReference type="EMBL" id="JAMGBD010000001">
    <property type="protein sequence ID" value="MCL6682709.1"/>
    <property type="molecule type" value="Genomic_DNA"/>
</dbReference>
<feature type="transmembrane region" description="Helical" evidence="1">
    <location>
        <begin position="288"/>
        <end position="307"/>
    </location>
</feature>
<comment type="caution">
    <text evidence="2">The sequence shown here is derived from an EMBL/GenBank/DDBJ whole genome shotgun (WGS) entry which is preliminary data.</text>
</comment>
<evidence type="ECO:0000313" key="2">
    <source>
        <dbReference type="EMBL" id="MCL6682709.1"/>
    </source>
</evidence>
<feature type="transmembrane region" description="Helical" evidence="1">
    <location>
        <begin position="314"/>
        <end position="339"/>
    </location>
</feature>
<keyword evidence="1" id="KW-0472">Membrane</keyword>
<dbReference type="RefSeq" id="WP_249846662.1">
    <property type="nucleotide sequence ID" value="NZ_JAMGBD010000001.1"/>
</dbReference>
<dbReference type="Proteomes" id="UP001165363">
    <property type="component" value="Unassembled WGS sequence"/>
</dbReference>
<evidence type="ECO:0000313" key="3">
    <source>
        <dbReference type="Proteomes" id="UP001165363"/>
    </source>
</evidence>
<keyword evidence="3" id="KW-1185">Reference proteome</keyword>
<feature type="transmembrane region" description="Helical" evidence="1">
    <location>
        <begin position="93"/>
        <end position="111"/>
    </location>
</feature>
<reference evidence="2" key="1">
    <citation type="submission" date="2022-05" db="EMBL/GenBank/DDBJ databases">
        <authorList>
            <person name="Jo J.-H."/>
            <person name="Im W.-T."/>
        </authorList>
    </citation>
    <scope>NUCLEOTIDE SEQUENCE</scope>
    <source>
        <strain evidence="2">SE158</strain>
    </source>
</reference>
<accession>A0ABT0RK83</accession>
<feature type="transmembrane region" description="Helical" evidence="1">
    <location>
        <begin position="162"/>
        <end position="185"/>
    </location>
</feature>